<dbReference type="HAMAP" id="MF_00122">
    <property type="entry name" value="GatC"/>
    <property type="match status" value="1"/>
</dbReference>
<keyword evidence="1" id="KW-0547">Nucleotide-binding</keyword>
<evidence type="ECO:0000313" key="2">
    <source>
        <dbReference type="EMBL" id="QCT42323.1"/>
    </source>
</evidence>
<keyword evidence="2" id="KW-0808">Transferase</keyword>
<dbReference type="PANTHER" id="PTHR15004:SF0">
    <property type="entry name" value="GLUTAMYL-TRNA(GLN) AMIDOTRANSFERASE SUBUNIT C, MITOCHONDRIAL"/>
    <property type="match status" value="1"/>
</dbReference>
<protein>
    <recommendedName>
        <fullName evidence="1">Aspartyl/glutamyl-tRNA(Asn/Gln) amidotransferase subunit C</fullName>
        <shortName evidence="1">Asp/Glu-ADT subunit C</shortName>
        <ecNumber evidence="1">6.3.5.-</ecNumber>
    </recommendedName>
</protein>
<comment type="similarity">
    <text evidence="1">Belongs to the GatC family.</text>
</comment>
<comment type="subunit">
    <text evidence="1">Heterotrimer of A, B and C subunits.</text>
</comment>
<dbReference type="Proteomes" id="UP000310639">
    <property type="component" value="Chromosome"/>
</dbReference>
<dbReference type="GO" id="GO:0016740">
    <property type="term" value="F:transferase activity"/>
    <property type="evidence" value="ECO:0007669"/>
    <property type="project" value="UniProtKB-KW"/>
</dbReference>
<dbReference type="GO" id="GO:0050567">
    <property type="term" value="F:glutaminyl-tRNA synthase (glutamine-hydrolyzing) activity"/>
    <property type="evidence" value="ECO:0007669"/>
    <property type="project" value="UniProtKB-UniRule"/>
</dbReference>
<dbReference type="Pfam" id="PF02686">
    <property type="entry name" value="GatC"/>
    <property type="match status" value="1"/>
</dbReference>
<keyword evidence="1" id="KW-0436">Ligase</keyword>
<evidence type="ECO:0000313" key="3">
    <source>
        <dbReference type="Proteomes" id="UP000310639"/>
    </source>
</evidence>
<proteinExistence type="inferred from homology"/>
<dbReference type="InterPro" id="IPR036113">
    <property type="entry name" value="Asp/Glu-ADT_sf_sub_c"/>
</dbReference>
<evidence type="ECO:0000256" key="1">
    <source>
        <dbReference type="HAMAP-Rule" id="MF_00122"/>
    </source>
</evidence>
<comment type="catalytic activity">
    <reaction evidence="1">
        <text>L-aspartyl-tRNA(Asn) + L-glutamine + ATP + H2O = L-asparaginyl-tRNA(Asn) + L-glutamate + ADP + phosphate + 2 H(+)</text>
        <dbReference type="Rhea" id="RHEA:14513"/>
        <dbReference type="Rhea" id="RHEA-COMP:9674"/>
        <dbReference type="Rhea" id="RHEA-COMP:9677"/>
        <dbReference type="ChEBI" id="CHEBI:15377"/>
        <dbReference type="ChEBI" id="CHEBI:15378"/>
        <dbReference type="ChEBI" id="CHEBI:29985"/>
        <dbReference type="ChEBI" id="CHEBI:30616"/>
        <dbReference type="ChEBI" id="CHEBI:43474"/>
        <dbReference type="ChEBI" id="CHEBI:58359"/>
        <dbReference type="ChEBI" id="CHEBI:78515"/>
        <dbReference type="ChEBI" id="CHEBI:78516"/>
        <dbReference type="ChEBI" id="CHEBI:456216"/>
    </reaction>
</comment>
<reference evidence="2 3" key="1">
    <citation type="submission" date="2019-04" db="EMBL/GenBank/DDBJ databases">
        <title>Saccharibacteria TM7 genomes.</title>
        <authorList>
            <person name="Bor B."/>
            <person name="He X."/>
            <person name="Chen T."/>
            <person name="Dewhirst F.E."/>
        </authorList>
    </citation>
    <scope>NUCLEOTIDE SEQUENCE [LARGE SCALE GENOMIC DNA]</scope>
    <source>
        <strain evidence="2 3">BB001</strain>
    </source>
</reference>
<dbReference type="PANTHER" id="PTHR15004">
    <property type="entry name" value="GLUTAMYL-TRNA(GLN) AMIDOTRANSFERASE SUBUNIT C, MITOCHONDRIAL"/>
    <property type="match status" value="1"/>
</dbReference>
<keyword evidence="3" id="KW-1185">Reference proteome</keyword>
<organism evidence="2 3">
    <name type="scientific">Candidatus Nanosynbacter featherlites</name>
    <dbReference type="NCBI Taxonomy" id="2572088"/>
    <lineage>
        <taxon>Bacteria</taxon>
        <taxon>Candidatus Saccharimonadota</taxon>
        <taxon>Candidatus Saccharimonadia</taxon>
        <taxon>Candidatus Nanosynbacterales</taxon>
        <taxon>Candidatus Nanosynbacteraceae</taxon>
        <taxon>Candidatus Nanosynbacter</taxon>
    </lineage>
</organism>
<name>A0A4P9A3E1_9BACT</name>
<dbReference type="EMBL" id="CP040004">
    <property type="protein sequence ID" value="QCT42323.1"/>
    <property type="molecule type" value="Genomic_DNA"/>
</dbReference>
<sequence length="95" mass="10535">MSAISNSDVQRLADLSGLQLADGEVDGLRQDVEKIVEYINQLGELDTSGVEPTYQVTGLENVWREDEVKPGISRDELLELAPEKQNNQVKVPQVL</sequence>
<dbReference type="InterPro" id="IPR003837">
    <property type="entry name" value="GatC"/>
</dbReference>
<dbReference type="AlphaFoldDB" id="A0A4P9A3E1"/>
<dbReference type="Gene3D" id="1.10.20.60">
    <property type="entry name" value="Glu-tRNAGln amidotransferase C subunit, N-terminal domain"/>
    <property type="match status" value="1"/>
</dbReference>
<dbReference type="GO" id="GO:0005524">
    <property type="term" value="F:ATP binding"/>
    <property type="evidence" value="ECO:0007669"/>
    <property type="project" value="UniProtKB-KW"/>
</dbReference>
<dbReference type="SUPFAM" id="SSF141000">
    <property type="entry name" value="Glu-tRNAGln amidotransferase C subunit"/>
    <property type="match status" value="1"/>
</dbReference>
<keyword evidence="1" id="KW-0648">Protein biosynthesis</keyword>
<accession>A0A4P9A3E1</accession>
<dbReference type="GO" id="GO:0006412">
    <property type="term" value="P:translation"/>
    <property type="evidence" value="ECO:0007669"/>
    <property type="project" value="UniProtKB-UniRule"/>
</dbReference>
<keyword evidence="1" id="KW-0067">ATP-binding</keyword>
<dbReference type="RefSeq" id="WP_138079164.1">
    <property type="nucleotide sequence ID" value="NZ_CP040004.1"/>
</dbReference>
<comment type="catalytic activity">
    <reaction evidence="1">
        <text>L-glutamyl-tRNA(Gln) + L-glutamine + ATP + H2O = L-glutaminyl-tRNA(Gln) + L-glutamate + ADP + phosphate + H(+)</text>
        <dbReference type="Rhea" id="RHEA:17521"/>
        <dbReference type="Rhea" id="RHEA-COMP:9681"/>
        <dbReference type="Rhea" id="RHEA-COMP:9684"/>
        <dbReference type="ChEBI" id="CHEBI:15377"/>
        <dbReference type="ChEBI" id="CHEBI:15378"/>
        <dbReference type="ChEBI" id="CHEBI:29985"/>
        <dbReference type="ChEBI" id="CHEBI:30616"/>
        <dbReference type="ChEBI" id="CHEBI:43474"/>
        <dbReference type="ChEBI" id="CHEBI:58359"/>
        <dbReference type="ChEBI" id="CHEBI:78520"/>
        <dbReference type="ChEBI" id="CHEBI:78521"/>
        <dbReference type="ChEBI" id="CHEBI:456216"/>
    </reaction>
</comment>
<dbReference type="GO" id="GO:0050566">
    <property type="term" value="F:asparaginyl-tRNA synthase (glutamine-hydrolyzing) activity"/>
    <property type="evidence" value="ECO:0007669"/>
    <property type="project" value="RHEA"/>
</dbReference>
<dbReference type="NCBIfam" id="TIGR00135">
    <property type="entry name" value="gatC"/>
    <property type="match status" value="1"/>
</dbReference>
<gene>
    <name evidence="1 2" type="primary">gatC</name>
    <name evidence="2" type="ORF">FBF37_02480</name>
</gene>
<dbReference type="GO" id="GO:0006450">
    <property type="term" value="P:regulation of translational fidelity"/>
    <property type="evidence" value="ECO:0007669"/>
    <property type="project" value="InterPro"/>
</dbReference>
<dbReference type="GO" id="GO:0070681">
    <property type="term" value="P:glutaminyl-tRNAGln biosynthesis via transamidation"/>
    <property type="evidence" value="ECO:0007669"/>
    <property type="project" value="TreeGrafter"/>
</dbReference>
<dbReference type="EC" id="6.3.5.-" evidence="1"/>
<dbReference type="KEGG" id="nft:FBF37_02480"/>
<comment type="function">
    <text evidence="1">Allows the formation of correctly charged Asn-tRNA(Asn) or Gln-tRNA(Gln) through the transamidation of misacylated Asp-tRNA(Asn) or Glu-tRNA(Gln) in organisms which lack either or both of asparaginyl-tRNA or glutaminyl-tRNA synthetases. The reaction takes place in the presence of glutamine and ATP through an activated phospho-Asp-tRNA(Asn) or phospho-Glu-tRNA(Gln).</text>
</comment>
<dbReference type="OrthoDB" id="9813938at2"/>